<dbReference type="Pfam" id="PF13564">
    <property type="entry name" value="DoxX_2"/>
    <property type="match status" value="1"/>
</dbReference>
<dbReference type="AlphaFoldDB" id="A0A0G3LZ64"/>
<evidence type="ECO:0000313" key="7">
    <source>
        <dbReference type="Proteomes" id="UP000035213"/>
    </source>
</evidence>
<feature type="transmembrane region" description="Helical" evidence="5">
    <location>
        <begin position="47"/>
        <end position="64"/>
    </location>
</feature>
<organism evidence="6 7">
    <name type="scientific">Chryseobacterium gallinarum</name>
    <dbReference type="NCBI Taxonomy" id="1324352"/>
    <lineage>
        <taxon>Bacteria</taxon>
        <taxon>Pseudomonadati</taxon>
        <taxon>Bacteroidota</taxon>
        <taxon>Flavobacteriia</taxon>
        <taxon>Flavobacteriales</taxon>
        <taxon>Weeksellaceae</taxon>
        <taxon>Chryseobacterium group</taxon>
        <taxon>Chryseobacterium</taxon>
    </lineage>
</organism>
<evidence type="ECO:0000256" key="4">
    <source>
        <dbReference type="ARBA" id="ARBA00023136"/>
    </source>
</evidence>
<keyword evidence="4 5" id="KW-0472">Membrane</keyword>
<sequence>MKATKITYYITTGLISINMLFSSYAYLTNPQLKWAFEHLGFPDYFRIELAIAKFLAAIAIWLPFRLVREASYIGLAISFVSAIIAHIVVGDDAFHTIAPIVVLVILVVSYVTYHKLPKTVVGKSE</sequence>
<name>A0A0G3LZ64_CHRGL</name>
<feature type="transmembrane region" description="Helical" evidence="5">
    <location>
        <begin position="94"/>
        <end position="113"/>
    </location>
</feature>
<evidence type="ECO:0000256" key="2">
    <source>
        <dbReference type="ARBA" id="ARBA00022692"/>
    </source>
</evidence>
<comment type="subcellular location">
    <subcellularLocation>
        <location evidence="1">Membrane</location>
        <topology evidence="1">Multi-pass membrane protein</topology>
    </subcellularLocation>
</comment>
<keyword evidence="2 5" id="KW-0812">Transmembrane</keyword>
<accession>A0A0G3LZ64</accession>
<feature type="transmembrane region" description="Helical" evidence="5">
    <location>
        <begin position="71"/>
        <end position="88"/>
    </location>
</feature>
<dbReference type="OrthoDB" id="7960583at2"/>
<evidence type="ECO:0000256" key="1">
    <source>
        <dbReference type="ARBA" id="ARBA00004141"/>
    </source>
</evidence>
<dbReference type="Proteomes" id="UP000035213">
    <property type="component" value="Chromosome"/>
</dbReference>
<dbReference type="GO" id="GO:0016020">
    <property type="term" value="C:membrane"/>
    <property type="evidence" value="ECO:0007669"/>
    <property type="project" value="UniProtKB-SubCell"/>
</dbReference>
<evidence type="ECO:0000313" key="6">
    <source>
        <dbReference type="EMBL" id="AKK71939.1"/>
    </source>
</evidence>
<feature type="transmembrane region" description="Helical" evidence="5">
    <location>
        <begin position="7"/>
        <end position="27"/>
    </location>
</feature>
<protein>
    <submittedName>
        <fullName evidence="6">DoxX-like family protein</fullName>
    </submittedName>
</protein>
<dbReference type="EMBL" id="CP009928">
    <property type="protein sequence ID" value="AKK71939.1"/>
    <property type="molecule type" value="Genomic_DNA"/>
</dbReference>
<proteinExistence type="predicted"/>
<reference evidence="6 7" key="1">
    <citation type="submission" date="2014-11" db="EMBL/GenBank/DDBJ databases">
        <authorList>
            <person name="Park G.-S."/>
            <person name="Hong S.-J."/>
            <person name="Jung B.K."/>
            <person name="Khan A.R."/>
            <person name="Kwak Y."/>
            <person name="Shin J.-H."/>
        </authorList>
    </citation>
    <scope>NUCLEOTIDE SEQUENCE [LARGE SCALE GENOMIC DNA]</scope>
    <source>
        <strain evidence="6 7">DSM 27622</strain>
    </source>
</reference>
<keyword evidence="3 5" id="KW-1133">Transmembrane helix</keyword>
<dbReference type="STRING" id="1324352.OK18_04150"/>
<dbReference type="PATRIC" id="fig|1324352.5.peg.893"/>
<dbReference type="InterPro" id="IPR032808">
    <property type="entry name" value="DoxX"/>
</dbReference>
<dbReference type="KEGG" id="cgn:OK18_04150"/>
<dbReference type="RefSeq" id="WP_053327192.1">
    <property type="nucleotide sequence ID" value="NZ_CP009928.1"/>
</dbReference>
<evidence type="ECO:0000256" key="5">
    <source>
        <dbReference type="SAM" id="Phobius"/>
    </source>
</evidence>
<evidence type="ECO:0000256" key="3">
    <source>
        <dbReference type="ARBA" id="ARBA00022989"/>
    </source>
</evidence>
<gene>
    <name evidence="6" type="ORF">OK18_04150</name>
</gene>